<accession>A0A3M7P5R4</accession>
<name>A0A3M7P5R4_BRAPC</name>
<proteinExistence type="predicted"/>
<gene>
    <name evidence="1" type="ORF">BpHYR1_008403</name>
</gene>
<sequence>KKLSSLQLRKQYFKKKSINLSYKKNRPYNIRKLISFLPISEIISWRTVSQEKFFLKPCWLWKKILFESKYRLQINLQAVVQKFLQGFLNSNAASKNTNKSLNKFLSDNRLLNPRFCKPKIQNKKKKKFTKNNSNIVIVSPLYEICSTYLSIFKIVQSLELFYTNLYKIVLFTESLISISSTFLINGSDPTQRMIFFTPFVNQQASVHVMKTD</sequence>
<keyword evidence="2" id="KW-1185">Reference proteome</keyword>
<reference evidence="1 2" key="1">
    <citation type="journal article" date="2018" name="Sci. Rep.">
        <title>Genomic signatures of local adaptation to the degree of environmental predictability in rotifers.</title>
        <authorList>
            <person name="Franch-Gras L."/>
            <person name="Hahn C."/>
            <person name="Garcia-Roger E.M."/>
            <person name="Carmona M.J."/>
            <person name="Serra M."/>
            <person name="Gomez A."/>
        </authorList>
    </citation>
    <scope>NUCLEOTIDE SEQUENCE [LARGE SCALE GENOMIC DNA]</scope>
    <source>
        <strain evidence="1">HYR1</strain>
    </source>
</reference>
<evidence type="ECO:0000313" key="1">
    <source>
        <dbReference type="EMBL" id="RMZ94392.1"/>
    </source>
</evidence>
<dbReference type="AlphaFoldDB" id="A0A3M7P5R4"/>
<dbReference type="Proteomes" id="UP000276133">
    <property type="component" value="Unassembled WGS sequence"/>
</dbReference>
<comment type="caution">
    <text evidence="1">The sequence shown here is derived from an EMBL/GenBank/DDBJ whole genome shotgun (WGS) entry which is preliminary data.</text>
</comment>
<protein>
    <submittedName>
        <fullName evidence="1">Uncharacterized protein</fullName>
    </submittedName>
</protein>
<evidence type="ECO:0000313" key="2">
    <source>
        <dbReference type="Proteomes" id="UP000276133"/>
    </source>
</evidence>
<dbReference type="EMBL" id="REGN01013082">
    <property type="protein sequence ID" value="RMZ94392.1"/>
    <property type="molecule type" value="Genomic_DNA"/>
</dbReference>
<organism evidence="1 2">
    <name type="scientific">Brachionus plicatilis</name>
    <name type="common">Marine rotifer</name>
    <name type="synonym">Brachionus muelleri</name>
    <dbReference type="NCBI Taxonomy" id="10195"/>
    <lineage>
        <taxon>Eukaryota</taxon>
        <taxon>Metazoa</taxon>
        <taxon>Spiralia</taxon>
        <taxon>Gnathifera</taxon>
        <taxon>Rotifera</taxon>
        <taxon>Eurotatoria</taxon>
        <taxon>Monogononta</taxon>
        <taxon>Pseudotrocha</taxon>
        <taxon>Ploima</taxon>
        <taxon>Brachionidae</taxon>
        <taxon>Brachionus</taxon>
    </lineage>
</organism>
<feature type="non-terminal residue" evidence="1">
    <location>
        <position position="1"/>
    </location>
</feature>